<dbReference type="EMBL" id="CP128986">
    <property type="protein sequence ID" value="WOC11905.1"/>
    <property type="molecule type" value="Genomic_DNA"/>
</dbReference>
<feature type="domain" description="Enoyl reductase (ER)" evidence="1">
    <location>
        <begin position="17"/>
        <end position="327"/>
    </location>
</feature>
<dbReference type="Gene3D" id="3.40.50.720">
    <property type="entry name" value="NAD(P)-binding Rossmann-like Domain"/>
    <property type="match status" value="1"/>
</dbReference>
<evidence type="ECO:0000313" key="2">
    <source>
        <dbReference type="EMBL" id="WOC11905.1"/>
    </source>
</evidence>
<dbReference type="PANTHER" id="PTHR43677">
    <property type="entry name" value="SHORT-CHAIN DEHYDROGENASE/REDUCTASE"/>
    <property type="match status" value="1"/>
</dbReference>
<sequence>MNSSFRALLIDRDDDKKQSAQIAEVAPDQLPEGDVTVRVAASTLNYKDALAITGASPVVRQFPMVPGIDFAGIVEESSNPNFAAGDRVVLNGWGVGEKHWGGLAEYARVNGDWLVPLESAFTFAQAMSIGTAGYTAMLCVMALERNGVSPESGEILVTGAAGGVGSIAVAILHKLGYQVAAVTGRPEEADYLTELGATRILPRADFTEPGRPLAKEQWAGAIDVVGGQVLANVCAGTKYRGAVAACGLAGGMDFPATVAPFILRGVTLVGVDSVMCPVGERREAWRRLADDLDPTVLQPVTTAATLDDCARLADDLLAGKVRGRIVVPIGE</sequence>
<dbReference type="InterPro" id="IPR014188">
    <property type="entry name" value="Acrylyl-CoA_reductase_AcuI"/>
</dbReference>
<proteinExistence type="predicted"/>
<dbReference type="SUPFAM" id="SSF50129">
    <property type="entry name" value="GroES-like"/>
    <property type="match status" value="1"/>
</dbReference>
<dbReference type="EC" id="1.3.1.84" evidence="2"/>
<dbReference type="CDD" id="cd08288">
    <property type="entry name" value="MDR_yhdh"/>
    <property type="match status" value="1"/>
</dbReference>
<dbReference type="InterPro" id="IPR051397">
    <property type="entry name" value="Zn-ADH-like_protein"/>
</dbReference>
<dbReference type="SUPFAM" id="SSF51735">
    <property type="entry name" value="NAD(P)-binding Rossmann-fold domains"/>
    <property type="match status" value="1"/>
</dbReference>
<dbReference type="InterPro" id="IPR020843">
    <property type="entry name" value="ER"/>
</dbReference>
<reference evidence="2" key="1">
    <citation type="submission" date="2023-06" db="EMBL/GenBank/DDBJ databases">
        <title>Gordonia sp. nov. and Pseudochrobactrum sp. nov., two species isolated from the burying beetle Nicrophorus vespilloides.</title>
        <authorList>
            <person name="Poehlein A."/>
            <person name="Guzman J."/>
            <person name="Daniel R."/>
            <person name="Vilcinskas A."/>
        </authorList>
    </citation>
    <scope>NUCLEOTIDE SEQUENCE</scope>
    <source>
        <strain evidence="2">MP11Mi</strain>
    </source>
</reference>
<dbReference type="GO" id="GO:0043957">
    <property type="term" value="F:acryloyl-CoA reductase (NADPH) activity"/>
    <property type="evidence" value="ECO:0007669"/>
    <property type="project" value="UniProtKB-EC"/>
</dbReference>
<dbReference type="InterPro" id="IPR036291">
    <property type="entry name" value="NAD(P)-bd_dom_sf"/>
</dbReference>
<dbReference type="PANTHER" id="PTHR43677:SF1">
    <property type="entry name" value="ACRYLYL-COA REDUCTASE ACUI-RELATED"/>
    <property type="match status" value="1"/>
</dbReference>
<dbReference type="InterPro" id="IPR011032">
    <property type="entry name" value="GroES-like_sf"/>
</dbReference>
<dbReference type="AlphaFoldDB" id="A0AA97GUN1"/>
<dbReference type="InterPro" id="IPR013154">
    <property type="entry name" value="ADH-like_N"/>
</dbReference>
<dbReference type="Pfam" id="PF08240">
    <property type="entry name" value="ADH_N"/>
    <property type="match status" value="1"/>
</dbReference>
<dbReference type="Gene3D" id="3.90.180.10">
    <property type="entry name" value="Medium-chain alcohol dehydrogenases, catalytic domain"/>
    <property type="match status" value="1"/>
</dbReference>
<protein>
    <submittedName>
        <fullName evidence="2">Acrylyl-CoA reductase AcuI</fullName>
        <ecNumber evidence="2">1.3.1.84</ecNumber>
    </submittedName>
</protein>
<dbReference type="InterPro" id="IPR013149">
    <property type="entry name" value="ADH-like_C"/>
</dbReference>
<organism evidence="2">
    <name type="scientific">Gordonia sp. MP11Mi</name>
    <dbReference type="NCBI Taxonomy" id="3022769"/>
    <lineage>
        <taxon>Bacteria</taxon>
        <taxon>Bacillati</taxon>
        <taxon>Actinomycetota</taxon>
        <taxon>Actinomycetes</taxon>
        <taxon>Mycobacteriales</taxon>
        <taxon>Gordoniaceae</taxon>
        <taxon>Gordonia</taxon>
    </lineage>
</organism>
<keyword evidence="2" id="KW-0560">Oxidoreductase</keyword>
<dbReference type="Pfam" id="PF00107">
    <property type="entry name" value="ADH_zinc_N"/>
    <property type="match status" value="1"/>
</dbReference>
<accession>A0AA97GUN1</accession>
<dbReference type="RefSeq" id="WP_420041179.1">
    <property type="nucleotide sequence ID" value="NZ_CP128986.1"/>
</dbReference>
<dbReference type="NCBIfam" id="TIGR02823">
    <property type="entry name" value="oxido_YhdH"/>
    <property type="match status" value="1"/>
</dbReference>
<name>A0AA97GUN1_9ACTN</name>
<gene>
    <name evidence="2" type="primary">acuI</name>
    <name evidence="2" type="ORF">MP11Mi_09850</name>
</gene>
<dbReference type="SMART" id="SM00829">
    <property type="entry name" value="PKS_ER"/>
    <property type="match status" value="1"/>
</dbReference>
<evidence type="ECO:0000259" key="1">
    <source>
        <dbReference type="SMART" id="SM00829"/>
    </source>
</evidence>